<evidence type="ECO:0000313" key="1">
    <source>
        <dbReference type="EMBL" id="PSR81873.1"/>
    </source>
</evidence>
<evidence type="ECO:0000313" key="2">
    <source>
        <dbReference type="Proteomes" id="UP000186601"/>
    </source>
</evidence>
<comment type="caution">
    <text evidence="1">The sequence shown here is derived from an EMBL/GenBank/DDBJ whole genome shotgun (WGS) entry which is preliminary data.</text>
</comment>
<organism evidence="1 2">
    <name type="scientific">Hermanssonia centrifuga</name>
    <dbReference type="NCBI Taxonomy" id="98765"/>
    <lineage>
        <taxon>Eukaryota</taxon>
        <taxon>Fungi</taxon>
        <taxon>Dikarya</taxon>
        <taxon>Basidiomycota</taxon>
        <taxon>Agaricomycotina</taxon>
        <taxon>Agaricomycetes</taxon>
        <taxon>Polyporales</taxon>
        <taxon>Meruliaceae</taxon>
        <taxon>Hermanssonia</taxon>
    </lineage>
</organism>
<feature type="non-terminal residue" evidence="1">
    <location>
        <position position="1"/>
    </location>
</feature>
<protein>
    <submittedName>
        <fullName evidence="1">Uncharacterized protein</fullName>
    </submittedName>
</protein>
<dbReference type="Proteomes" id="UP000186601">
    <property type="component" value="Unassembled WGS sequence"/>
</dbReference>
<dbReference type="AlphaFoldDB" id="A0A2R6P035"/>
<dbReference type="EMBL" id="MLYV02000605">
    <property type="protein sequence ID" value="PSR81873.1"/>
    <property type="molecule type" value="Genomic_DNA"/>
</dbReference>
<proteinExistence type="predicted"/>
<accession>A0A2R6P035</accession>
<name>A0A2R6P035_9APHY</name>
<gene>
    <name evidence="1" type="ORF">PHLCEN_2v6245</name>
</gene>
<reference evidence="1 2" key="1">
    <citation type="submission" date="2018-02" db="EMBL/GenBank/DDBJ databases">
        <title>Genome sequence of the basidiomycete white-rot fungus Phlebia centrifuga.</title>
        <authorList>
            <person name="Granchi Z."/>
            <person name="Peng M."/>
            <person name="de Vries R.P."/>
            <person name="Hilden K."/>
            <person name="Makela M.R."/>
            <person name="Grigoriev I."/>
            <person name="Riley R."/>
        </authorList>
    </citation>
    <scope>NUCLEOTIDE SEQUENCE [LARGE SCALE GENOMIC DNA]</scope>
    <source>
        <strain evidence="1 2">FBCC195</strain>
    </source>
</reference>
<keyword evidence="2" id="KW-1185">Reference proteome</keyword>
<sequence>DPQRAGVAKQIKETCVHVVPAYSSAFGTVVNGVGKMNSVSNVQRTVDEKRLQLSVSIQKGPLPEDCALGL</sequence>